<dbReference type="Gene3D" id="3.90.320.10">
    <property type="match status" value="1"/>
</dbReference>
<dbReference type="STRING" id="1797263.A2397_00350"/>
<accession>A0A1F4ZVU0</accession>
<evidence type="ECO:0000259" key="1">
    <source>
        <dbReference type="Pfam" id="PF12705"/>
    </source>
</evidence>
<comment type="caution">
    <text evidence="2">The sequence shown here is derived from an EMBL/GenBank/DDBJ whole genome shotgun (WGS) entry which is preliminary data.</text>
</comment>
<sequence length="233" mass="26181">MSPPLALGQAIHEVVESLSQVPVEERLDKLTPEAFENAWAKISGDKGGFFDADQEKTAKDRAYSMLQRIRDNPGPIAQKSIKLREKLPYYWLSEEDNLILCGKIDWLGYDSETDSVSILDFKTGKYDEDPNSLQLPIYLLLAGHSQSRPVSKAYYWYLDRDDAPQQIPLPDTVSAEKQILTLGKKIALARKLNHFNCHQIDGCRACLPLETVVKGQAKLVGLNDYGAEVYVLP</sequence>
<dbReference type="InterPro" id="IPR038726">
    <property type="entry name" value="PDDEXK_AddAB-type"/>
</dbReference>
<dbReference type="InterPro" id="IPR011604">
    <property type="entry name" value="PDDEXK-like_dom_sf"/>
</dbReference>
<proteinExistence type="predicted"/>
<dbReference type="AlphaFoldDB" id="A0A1F4ZVU0"/>
<evidence type="ECO:0000313" key="3">
    <source>
        <dbReference type="Proteomes" id="UP000176424"/>
    </source>
</evidence>
<gene>
    <name evidence="2" type="ORF">A2397_00350</name>
</gene>
<dbReference type="Pfam" id="PF12705">
    <property type="entry name" value="PDDEXK_1"/>
    <property type="match status" value="1"/>
</dbReference>
<reference evidence="2 3" key="1">
    <citation type="journal article" date="2016" name="Nat. Commun.">
        <title>Thousands of microbial genomes shed light on interconnected biogeochemical processes in an aquifer system.</title>
        <authorList>
            <person name="Anantharaman K."/>
            <person name="Brown C.T."/>
            <person name="Hug L.A."/>
            <person name="Sharon I."/>
            <person name="Castelle C.J."/>
            <person name="Probst A.J."/>
            <person name="Thomas B.C."/>
            <person name="Singh A."/>
            <person name="Wilkins M.J."/>
            <person name="Karaoz U."/>
            <person name="Brodie E.L."/>
            <person name="Williams K.H."/>
            <person name="Hubbard S.S."/>
            <person name="Banfield J.F."/>
        </authorList>
    </citation>
    <scope>NUCLEOTIDE SEQUENCE [LARGE SCALE GENOMIC DNA]</scope>
</reference>
<feature type="domain" description="PD-(D/E)XK endonuclease-like" evidence="1">
    <location>
        <begin position="3"/>
        <end position="206"/>
    </location>
</feature>
<name>A0A1F4ZVU0_9BACT</name>
<evidence type="ECO:0000313" key="2">
    <source>
        <dbReference type="EMBL" id="OGD09976.1"/>
    </source>
</evidence>
<protein>
    <recommendedName>
        <fullName evidence="1">PD-(D/E)XK endonuclease-like domain-containing protein</fullName>
    </recommendedName>
</protein>
<dbReference type="EMBL" id="MEXR01000017">
    <property type="protein sequence ID" value="OGD09976.1"/>
    <property type="molecule type" value="Genomic_DNA"/>
</dbReference>
<organism evidence="2 3">
    <name type="scientific">Candidatus Amesbacteria bacterium RIFOXYB1_FULL_44_23</name>
    <dbReference type="NCBI Taxonomy" id="1797263"/>
    <lineage>
        <taxon>Bacteria</taxon>
        <taxon>Candidatus Amesiibacteriota</taxon>
    </lineage>
</organism>
<dbReference type="Proteomes" id="UP000176424">
    <property type="component" value="Unassembled WGS sequence"/>
</dbReference>